<evidence type="ECO:0000256" key="2">
    <source>
        <dbReference type="ARBA" id="ARBA00009023"/>
    </source>
</evidence>
<sequence length="327" mass="35513">MKTILASTALAIATTVLTAIPGLAETLKFAHVYETGHPLHKGALRVAEEVEMATDGRVTIEVYPASQLGEELALSEGLTLGTLDIIYTGIGFVSSYYAPIGMTDYPFTLRGMDHWRAFRDSDLLAEMKQELSNNMDGVEVAAVSYYGARHVTANKPVTKPADMEGLKIRVPNAPAYMIFPQATGANPTPMAFSEVYLGLQQGVVDAQENPLTTIQAKKLYEVQSDISLTGHIMNSTLTLLSPMTVSKIGEEDADILRAALVRNAEQVTAEIEKAEGELADWFIEQGTNVHEVDRGAFIDVVQPALLAADVPFTKEQFERLQALPGNE</sequence>
<evidence type="ECO:0000256" key="3">
    <source>
        <dbReference type="ARBA" id="ARBA00022448"/>
    </source>
</evidence>
<keyword evidence="5" id="KW-0574">Periplasm</keyword>
<organism evidence="8 9">
    <name type="scientific">Paracoccus seriniphilus</name>
    <dbReference type="NCBI Taxonomy" id="184748"/>
    <lineage>
        <taxon>Bacteria</taxon>
        <taxon>Pseudomonadati</taxon>
        <taxon>Pseudomonadota</taxon>
        <taxon>Alphaproteobacteria</taxon>
        <taxon>Rhodobacterales</taxon>
        <taxon>Paracoccaceae</taxon>
        <taxon>Paracoccus</taxon>
    </lineage>
</organism>
<evidence type="ECO:0000313" key="9">
    <source>
        <dbReference type="Proteomes" id="UP000198307"/>
    </source>
</evidence>
<dbReference type="GO" id="GO:0055085">
    <property type="term" value="P:transmembrane transport"/>
    <property type="evidence" value="ECO:0007669"/>
    <property type="project" value="InterPro"/>
</dbReference>
<dbReference type="InterPro" id="IPR018389">
    <property type="entry name" value="DctP_fam"/>
</dbReference>
<dbReference type="PANTHER" id="PTHR33376">
    <property type="match status" value="1"/>
</dbReference>
<evidence type="ECO:0000313" key="8">
    <source>
        <dbReference type="EMBL" id="SNT76305.1"/>
    </source>
</evidence>
<comment type="subcellular location">
    <subcellularLocation>
        <location evidence="1">Periplasm</location>
    </subcellularLocation>
</comment>
<keyword evidence="9" id="KW-1185">Reference proteome</keyword>
<accession>A0A239Q1E6</accession>
<dbReference type="PANTHER" id="PTHR33376:SF4">
    <property type="entry name" value="SIALIC ACID-BINDING PERIPLASMIC PROTEIN SIAP"/>
    <property type="match status" value="1"/>
</dbReference>
<dbReference type="CDD" id="cd13672">
    <property type="entry name" value="PBP2_TRAP_Siap"/>
    <property type="match status" value="1"/>
</dbReference>
<feature type="signal peptide" evidence="7">
    <location>
        <begin position="1"/>
        <end position="18"/>
    </location>
</feature>
<gene>
    <name evidence="8" type="ORF">SAMN05444959_11814</name>
</gene>
<keyword evidence="4 7" id="KW-0732">Signal</keyword>
<keyword evidence="8" id="KW-0675">Receptor</keyword>
<keyword evidence="3" id="KW-0813">Transport</keyword>
<comment type="similarity">
    <text evidence="2">Belongs to the bacterial solute-binding protein 7 family.</text>
</comment>
<dbReference type="NCBIfam" id="NF037995">
    <property type="entry name" value="TRAP_S1"/>
    <property type="match status" value="1"/>
</dbReference>
<dbReference type="InterPro" id="IPR038404">
    <property type="entry name" value="TRAP_DctP_sf"/>
</dbReference>
<reference evidence="8 9" key="1">
    <citation type="submission" date="2017-07" db="EMBL/GenBank/DDBJ databases">
        <authorList>
            <person name="Sun Z.S."/>
            <person name="Albrecht U."/>
            <person name="Echele G."/>
            <person name="Lee C.C."/>
        </authorList>
    </citation>
    <scope>NUCLEOTIDE SEQUENCE [LARGE SCALE GENOMIC DNA]</scope>
    <source>
        <strain evidence="8 9">DSM 14827</strain>
    </source>
</reference>
<evidence type="ECO:0000256" key="5">
    <source>
        <dbReference type="ARBA" id="ARBA00022764"/>
    </source>
</evidence>
<evidence type="ECO:0000256" key="6">
    <source>
        <dbReference type="SAM" id="Coils"/>
    </source>
</evidence>
<evidence type="ECO:0000256" key="4">
    <source>
        <dbReference type="ARBA" id="ARBA00022729"/>
    </source>
</evidence>
<proteinExistence type="inferred from homology"/>
<feature type="coiled-coil region" evidence="6">
    <location>
        <begin position="257"/>
        <end position="284"/>
    </location>
</feature>
<dbReference type="OrthoDB" id="8673861at2"/>
<name>A0A239Q1E6_9RHOB</name>
<evidence type="ECO:0000256" key="1">
    <source>
        <dbReference type="ARBA" id="ARBA00004418"/>
    </source>
</evidence>
<protein>
    <submittedName>
        <fullName evidence="8">Tripartite ATP-independent transporter solute receptor, DctP family</fullName>
    </submittedName>
</protein>
<dbReference type="Gene3D" id="3.40.190.170">
    <property type="entry name" value="Bacterial extracellular solute-binding protein, family 7"/>
    <property type="match status" value="1"/>
</dbReference>
<dbReference type="EMBL" id="FZQB01000018">
    <property type="protein sequence ID" value="SNT76305.1"/>
    <property type="molecule type" value="Genomic_DNA"/>
</dbReference>
<dbReference type="GO" id="GO:0030288">
    <property type="term" value="C:outer membrane-bounded periplasmic space"/>
    <property type="evidence" value="ECO:0007669"/>
    <property type="project" value="InterPro"/>
</dbReference>
<dbReference type="NCBIfam" id="TIGR00787">
    <property type="entry name" value="dctP"/>
    <property type="match status" value="1"/>
</dbReference>
<dbReference type="AlphaFoldDB" id="A0A239Q1E6"/>
<dbReference type="Pfam" id="PF03480">
    <property type="entry name" value="DctP"/>
    <property type="match status" value="1"/>
</dbReference>
<dbReference type="InterPro" id="IPR004682">
    <property type="entry name" value="TRAP_DctP"/>
</dbReference>
<evidence type="ECO:0000256" key="7">
    <source>
        <dbReference type="SAM" id="SignalP"/>
    </source>
</evidence>
<feature type="chain" id="PRO_5012534534" evidence="7">
    <location>
        <begin position="19"/>
        <end position="327"/>
    </location>
</feature>
<dbReference type="Proteomes" id="UP000198307">
    <property type="component" value="Unassembled WGS sequence"/>
</dbReference>
<dbReference type="RefSeq" id="WP_089345624.1">
    <property type="nucleotide sequence ID" value="NZ_CP067131.1"/>
</dbReference>
<keyword evidence="6" id="KW-0175">Coiled coil</keyword>